<comment type="subcellular location">
    <subcellularLocation>
        <location evidence="1">Periplasm</location>
    </subcellularLocation>
</comment>
<dbReference type="Gene3D" id="3.40.190.10">
    <property type="entry name" value="Periplasmic binding protein-like II"/>
    <property type="match status" value="2"/>
</dbReference>
<evidence type="ECO:0000256" key="3">
    <source>
        <dbReference type="ARBA" id="ARBA00022729"/>
    </source>
</evidence>
<dbReference type="InterPro" id="IPR015168">
    <property type="entry name" value="SsuA/THI5"/>
</dbReference>
<comment type="similarity">
    <text evidence="2">Belongs to the bacterial solute-binding protein SsuA/TauA family.</text>
</comment>
<dbReference type="InterPro" id="IPR001638">
    <property type="entry name" value="Solute-binding_3/MltF_N"/>
</dbReference>
<feature type="domain" description="Solute-binding protein family 3/N-terminal" evidence="4">
    <location>
        <begin position="98"/>
        <end position="319"/>
    </location>
</feature>
<evidence type="ECO:0000313" key="6">
    <source>
        <dbReference type="Proteomes" id="UP000000323"/>
    </source>
</evidence>
<organism evidence="5 6">
    <name type="scientific">Thermobaculum terrenum (strain ATCC BAA-798 / CCMEE 7001 / YNP1)</name>
    <dbReference type="NCBI Taxonomy" id="525904"/>
    <lineage>
        <taxon>Bacteria</taxon>
        <taxon>Bacillati</taxon>
        <taxon>Chloroflexota</taxon>
        <taxon>Chloroflexia</taxon>
        <taxon>Candidatus Thermobaculales</taxon>
        <taxon>Candidatus Thermobaculaceae</taxon>
        <taxon>Thermobaculum</taxon>
    </lineage>
</organism>
<name>D1CDZ5_THET1</name>
<gene>
    <name evidence="5" type="ordered locus">Tter_0229</name>
</gene>
<dbReference type="Pfam" id="PF09084">
    <property type="entry name" value="NMT1"/>
    <property type="match status" value="1"/>
</dbReference>
<proteinExistence type="inferred from homology"/>
<dbReference type="STRING" id="525904.Tter_0229"/>
<sequence>MSDCCNRNIMERDICPCDGIDLLDDSQTAPEIQTHPITRRQVLKYMGGFLLTGFIAACGQAGGPQAQKSPVPTSIVSSQPTAPSREGLTKLDLAFCSQVLCILPFEVARQQGYFADEGYDVNLIYMKGGALAINALISKSVDFVGTPMDLIVRSVDQGQPVIMVASTSRLPFFALVVSPGKSSEITKISDLQGKRVGVNNLGTTDDLLLKALLAKNNLDPNSTDSVALGPNLYDALLRGEVDAGMVQEPALTLLSQKGARVLVNFMDRQQTNEVLGGDYQFMGLNTRPDVLDSKPDVVEKLARALVKANQWILNHTGSEIVKAAPQELAPGDDIQIFAKALDKYKESLYPSDGVIEEHAVRRVVETQKISGLLKNENIDISTLYTNKYVEG</sequence>
<evidence type="ECO:0000313" key="5">
    <source>
        <dbReference type="EMBL" id="ACZ41151.1"/>
    </source>
</evidence>
<dbReference type="EMBL" id="CP001825">
    <property type="protein sequence ID" value="ACZ41151.1"/>
    <property type="molecule type" value="Genomic_DNA"/>
</dbReference>
<dbReference type="eggNOG" id="COG0715">
    <property type="taxonomic scope" value="Bacteria"/>
</dbReference>
<keyword evidence="6" id="KW-1185">Reference proteome</keyword>
<dbReference type="SUPFAM" id="SSF53850">
    <property type="entry name" value="Periplasmic binding protein-like II"/>
    <property type="match status" value="1"/>
</dbReference>
<protein>
    <submittedName>
        <fullName evidence="5">NMT1/THI5 like domain protein</fullName>
    </submittedName>
</protein>
<evidence type="ECO:0000259" key="4">
    <source>
        <dbReference type="SMART" id="SM00062"/>
    </source>
</evidence>
<evidence type="ECO:0000256" key="1">
    <source>
        <dbReference type="ARBA" id="ARBA00004418"/>
    </source>
</evidence>
<dbReference type="SMART" id="SM00062">
    <property type="entry name" value="PBPb"/>
    <property type="match status" value="1"/>
</dbReference>
<dbReference type="HOGENOM" id="CLU_052162_0_0_0"/>
<dbReference type="Proteomes" id="UP000000323">
    <property type="component" value="Chromosome 1"/>
</dbReference>
<dbReference type="PANTHER" id="PTHR30024:SF47">
    <property type="entry name" value="TAURINE-BINDING PERIPLASMIC PROTEIN"/>
    <property type="match status" value="1"/>
</dbReference>
<accession>D1CDZ5</accession>
<dbReference type="AlphaFoldDB" id="D1CDZ5"/>
<evidence type="ECO:0000256" key="2">
    <source>
        <dbReference type="ARBA" id="ARBA00010742"/>
    </source>
</evidence>
<dbReference type="OrthoDB" id="9815602at2"/>
<reference evidence="6" key="1">
    <citation type="journal article" date="2010" name="Stand. Genomic Sci.">
        <title>Complete genome sequence of 'Thermobaculum terrenum' type strain (YNP1).</title>
        <authorList>
            <person name="Kiss H."/>
            <person name="Cleland D."/>
            <person name="Lapidus A."/>
            <person name="Lucas S."/>
            <person name="Glavina Del Rio T."/>
            <person name="Nolan M."/>
            <person name="Tice H."/>
            <person name="Han C."/>
            <person name="Goodwin L."/>
            <person name="Pitluck S."/>
            <person name="Liolios K."/>
            <person name="Ivanova N."/>
            <person name="Mavromatis K."/>
            <person name="Ovchinnikova G."/>
            <person name="Pati A."/>
            <person name="Chen A."/>
            <person name="Palaniappan K."/>
            <person name="Land M."/>
            <person name="Hauser L."/>
            <person name="Chang Y."/>
            <person name="Jeffries C."/>
            <person name="Lu M."/>
            <person name="Brettin T."/>
            <person name="Detter J."/>
            <person name="Goker M."/>
            <person name="Tindall B."/>
            <person name="Beck B."/>
            <person name="McDermott T."/>
            <person name="Woyke T."/>
            <person name="Bristow J."/>
            <person name="Eisen J."/>
            <person name="Markowitz V."/>
            <person name="Hugenholtz P."/>
            <person name="Kyrpides N."/>
            <person name="Klenk H."/>
            <person name="Cheng J."/>
        </authorList>
    </citation>
    <scope>NUCLEOTIDE SEQUENCE [LARGE SCALE GENOMIC DNA]</scope>
    <source>
        <strain evidence="6">ATCC BAA-798 / YNP1</strain>
    </source>
</reference>
<keyword evidence="3" id="KW-0732">Signal</keyword>
<dbReference type="PANTHER" id="PTHR30024">
    <property type="entry name" value="ALIPHATIC SULFONATES-BINDING PROTEIN-RELATED"/>
    <property type="match status" value="1"/>
</dbReference>
<dbReference type="KEGG" id="ttr:Tter_0229"/>
<dbReference type="GO" id="GO:0042597">
    <property type="term" value="C:periplasmic space"/>
    <property type="evidence" value="ECO:0007669"/>
    <property type="project" value="UniProtKB-SubCell"/>
</dbReference>